<accession>A0A1Y2D006</accession>
<name>A0A1Y2D006_9FUNG</name>
<organism evidence="1 2">
    <name type="scientific">Rhizoclosmatium globosum</name>
    <dbReference type="NCBI Taxonomy" id="329046"/>
    <lineage>
        <taxon>Eukaryota</taxon>
        <taxon>Fungi</taxon>
        <taxon>Fungi incertae sedis</taxon>
        <taxon>Chytridiomycota</taxon>
        <taxon>Chytridiomycota incertae sedis</taxon>
        <taxon>Chytridiomycetes</taxon>
        <taxon>Chytridiales</taxon>
        <taxon>Chytriomycetaceae</taxon>
        <taxon>Rhizoclosmatium</taxon>
    </lineage>
</organism>
<evidence type="ECO:0008006" key="3">
    <source>
        <dbReference type="Google" id="ProtNLM"/>
    </source>
</evidence>
<proteinExistence type="predicted"/>
<keyword evidence="2" id="KW-1185">Reference proteome</keyword>
<evidence type="ECO:0000313" key="1">
    <source>
        <dbReference type="EMBL" id="ORY52613.1"/>
    </source>
</evidence>
<evidence type="ECO:0000313" key="2">
    <source>
        <dbReference type="Proteomes" id="UP000193642"/>
    </source>
</evidence>
<comment type="caution">
    <text evidence="1">The sequence shown here is derived from an EMBL/GenBank/DDBJ whole genome shotgun (WGS) entry which is preliminary data.</text>
</comment>
<dbReference type="OrthoDB" id="2147485at2759"/>
<sequence length="344" mass="39472">MPQSMPSLSVMDVALRDTERHETFKALVNHSQTGSCPESTTPVTEESMAVYYIQNIPLEILDQIIPFLDAKTLVSVCHAIPALKHISYIMHKVGTSLSLSLNRIWPTFWLPVEWHSYSDQPDLLLPGAPITLSPEQLENVGELMRLISIYGGVVKFQAHSLEYTEALLPHLPRSLEVYIGGEAASNMYCGYMGIDPYFKVLELLAEQGIRFRQLDTPWRFGAESTRTLWKEFKAPFLRCFGVEWVPTEVLQECVHLRQIEFDIDDNDDKESFDKLMQVLSKISHLERLSFEIGEPKETWLDKLQGFQDEEQLEKLGWKSSELEHGPIYGHTTIVWTRTQKGKLF</sequence>
<reference evidence="1 2" key="1">
    <citation type="submission" date="2016-07" db="EMBL/GenBank/DDBJ databases">
        <title>Pervasive Adenine N6-methylation of Active Genes in Fungi.</title>
        <authorList>
            <consortium name="DOE Joint Genome Institute"/>
            <person name="Mondo S.J."/>
            <person name="Dannebaum R.O."/>
            <person name="Kuo R.C."/>
            <person name="Labutti K."/>
            <person name="Haridas S."/>
            <person name="Kuo A."/>
            <person name="Salamov A."/>
            <person name="Ahrendt S.R."/>
            <person name="Lipzen A."/>
            <person name="Sullivan W."/>
            <person name="Andreopoulos W.B."/>
            <person name="Clum A."/>
            <person name="Lindquist E."/>
            <person name="Daum C."/>
            <person name="Ramamoorthy G.K."/>
            <person name="Gryganskyi A."/>
            <person name="Culley D."/>
            <person name="Magnuson J.K."/>
            <person name="James T.Y."/>
            <person name="O'Malley M.A."/>
            <person name="Stajich J.E."/>
            <person name="Spatafora J.W."/>
            <person name="Visel A."/>
            <person name="Grigoriev I.V."/>
        </authorList>
    </citation>
    <scope>NUCLEOTIDE SEQUENCE [LARGE SCALE GENOMIC DNA]</scope>
    <source>
        <strain evidence="1 2">JEL800</strain>
    </source>
</reference>
<dbReference type="EMBL" id="MCGO01000003">
    <property type="protein sequence ID" value="ORY52613.1"/>
    <property type="molecule type" value="Genomic_DNA"/>
</dbReference>
<protein>
    <recommendedName>
        <fullName evidence="3">F-box domain-containing protein</fullName>
    </recommendedName>
</protein>
<dbReference type="AlphaFoldDB" id="A0A1Y2D006"/>
<gene>
    <name evidence="1" type="ORF">BCR33DRAFT_711879</name>
</gene>
<dbReference type="Proteomes" id="UP000193642">
    <property type="component" value="Unassembled WGS sequence"/>
</dbReference>